<dbReference type="InterPro" id="IPR003593">
    <property type="entry name" value="AAA+_ATPase"/>
</dbReference>
<dbReference type="InterPro" id="IPR027417">
    <property type="entry name" value="P-loop_NTPase"/>
</dbReference>
<comment type="caution">
    <text evidence="10">The sequence shown here is derived from an EMBL/GenBank/DDBJ whole genome shotgun (WGS) entry which is preliminary data.</text>
</comment>
<dbReference type="RefSeq" id="WP_007122614.1">
    <property type="nucleotide sequence ID" value="NZ_AICN01000072.1"/>
</dbReference>
<evidence type="ECO:0000313" key="11">
    <source>
        <dbReference type="Proteomes" id="UP000004567"/>
    </source>
</evidence>
<feature type="domain" description="ABC transmembrane type-1" evidence="9">
    <location>
        <begin position="29"/>
        <end position="310"/>
    </location>
</feature>
<dbReference type="CDD" id="cd03247">
    <property type="entry name" value="ABCC_cytochrome_bd"/>
    <property type="match status" value="1"/>
</dbReference>
<dbReference type="EMBL" id="AICN01000072">
    <property type="protein sequence ID" value="EHS84952.1"/>
    <property type="molecule type" value="Genomic_DNA"/>
</dbReference>
<dbReference type="OrthoDB" id="9802264at2"/>
<dbReference type="GO" id="GO:0005886">
    <property type="term" value="C:plasma membrane"/>
    <property type="evidence" value="ECO:0007669"/>
    <property type="project" value="UniProtKB-SubCell"/>
</dbReference>
<comment type="subcellular location">
    <subcellularLocation>
        <location evidence="1">Cell membrane</location>
        <topology evidence="1">Multi-pass membrane protein</topology>
    </subcellularLocation>
</comment>
<dbReference type="STRING" id="1144300.PS3_3788"/>
<dbReference type="GO" id="GO:0015421">
    <property type="term" value="F:ABC-type oligopeptide transporter activity"/>
    <property type="evidence" value="ECO:0007669"/>
    <property type="project" value="TreeGrafter"/>
</dbReference>
<dbReference type="PANTHER" id="PTHR43394:SF1">
    <property type="entry name" value="ATP-BINDING CASSETTE SUB-FAMILY B MEMBER 10, MITOCHONDRIAL"/>
    <property type="match status" value="1"/>
</dbReference>
<evidence type="ECO:0000256" key="7">
    <source>
        <dbReference type="SAM" id="Phobius"/>
    </source>
</evidence>
<dbReference type="Gene3D" id="3.40.50.300">
    <property type="entry name" value="P-loop containing nucleotide triphosphate hydrolases"/>
    <property type="match status" value="1"/>
</dbReference>
<evidence type="ECO:0000256" key="1">
    <source>
        <dbReference type="ARBA" id="ARBA00004651"/>
    </source>
</evidence>
<dbReference type="PROSITE" id="PS50893">
    <property type="entry name" value="ABC_TRANSPORTER_2"/>
    <property type="match status" value="1"/>
</dbReference>
<dbReference type="GO" id="GO:0034775">
    <property type="term" value="P:glutathione transmembrane transport"/>
    <property type="evidence" value="ECO:0007669"/>
    <property type="project" value="InterPro"/>
</dbReference>
<feature type="transmembrane region" description="Helical" evidence="7">
    <location>
        <begin position="286"/>
        <end position="308"/>
    </location>
</feature>
<dbReference type="InterPro" id="IPR003439">
    <property type="entry name" value="ABC_transporter-like_ATP-bd"/>
</dbReference>
<dbReference type="InterPro" id="IPR011527">
    <property type="entry name" value="ABC1_TM_dom"/>
</dbReference>
<evidence type="ECO:0000256" key="5">
    <source>
        <dbReference type="ARBA" id="ARBA00022989"/>
    </source>
</evidence>
<evidence type="ECO:0000256" key="3">
    <source>
        <dbReference type="ARBA" id="ARBA00022741"/>
    </source>
</evidence>
<feature type="transmembrane region" description="Helical" evidence="7">
    <location>
        <begin position="255"/>
        <end position="274"/>
    </location>
</feature>
<dbReference type="GO" id="GO:0016887">
    <property type="term" value="F:ATP hydrolysis activity"/>
    <property type="evidence" value="ECO:0007669"/>
    <property type="project" value="InterPro"/>
</dbReference>
<dbReference type="NCBIfam" id="TIGR02868">
    <property type="entry name" value="CydC"/>
    <property type="match status" value="1"/>
</dbReference>
<dbReference type="Pfam" id="PF00664">
    <property type="entry name" value="ABC_membrane"/>
    <property type="match status" value="1"/>
</dbReference>
<dbReference type="InterPro" id="IPR039421">
    <property type="entry name" value="Type_1_exporter"/>
</dbReference>
<keyword evidence="4 10" id="KW-0067">ATP-binding</keyword>
<evidence type="ECO:0000256" key="2">
    <source>
        <dbReference type="ARBA" id="ARBA00022692"/>
    </source>
</evidence>
<keyword evidence="5 7" id="KW-1133">Transmembrane helix</keyword>
<organism evidence="10 11">
    <name type="scientific">Limosilactobacillus gastricus PS3</name>
    <dbReference type="NCBI Taxonomy" id="1144300"/>
    <lineage>
        <taxon>Bacteria</taxon>
        <taxon>Bacillati</taxon>
        <taxon>Bacillota</taxon>
        <taxon>Bacilli</taxon>
        <taxon>Lactobacillales</taxon>
        <taxon>Lactobacillaceae</taxon>
        <taxon>Limosilactobacillus</taxon>
    </lineage>
</organism>
<dbReference type="AlphaFoldDB" id="H4GKN2"/>
<sequence>MHKIPLLRALKNDRWVKPFLTHYKRTLYLAIGLGILTFICAGGLMFVSGYLISKSATHPFNILAVYVPIVITRGFGIFRPVFRYAERLTSHNWVFKMTSEFRKKMYDSLEQDAVFFNSKYRLGDILGLLSEDVAHIQNLYLRTIFPEFVAIGLYLLIVVALGILSWWYGLVMLLLLGVIMVAIPFWSVVVNGAKQEAEKQLKNDLYQDLTDNVMGITDWVFANRGEEYVRQHIADEDKLYRIQESLNRFNQMRTFLIEVWFLLIAISLAFWGVAQFGGHYGGSANWIAAFVLATFPLVEAFAGLPAAAQESNVYVDSIDRLNQLPAVANTKSAPVELTGPYNLEVQDVHYTYPETTKEVLKGVTIDLQAGQKLAILGRSGSGKSTLAALLRGDRKPTHGKITLNGIPTSEFGDEMANYIGVIQQQPYLFHTTLLNNLRIGNEEASEAEIWYVLARVGLKETIAQLPDGLQTMVDEAGLRFSGGERHRLSLARILLKDVPIVILDEPTVGLDPITEQAVIDTFFKQLEGKTIIWITHHLQGIEAMDRVIFIEDGQLEMDGTPQSLMKTNERYRRLKLIDAGEL</sequence>
<dbReference type="SUPFAM" id="SSF52540">
    <property type="entry name" value="P-loop containing nucleoside triphosphate hydrolases"/>
    <property type="match status" value="1"/>
</dbReference>
<dbReference type="InterPro" id="IPR036640">
    <property type="entry name" value="ABC1_TM_sf"/>
</dbReference>
<feature type="domain" description="ABC transporter" evidence="8">
    <location>
        <begin position="343"/>
        <end position="577"/>
    </location>
</feature>
<dbReference type="Proteomes" id="UP000004567">
    <property type="component" value="Unassembled WGS sequence"/>
</dbReference>
<dbReference type="InterPro" id="IPR014223">
    <property type="entry name" value="ABC_CydC/D"/>
</dbReference>
<dbReference type="Pfam" id="PF00005">
    <property type="entry name" value="ABC_tran"/>
    <property type="match status" value="1"/>
</dbReference>
<keyword evidence="6 7" id="KW-0472">Membrane</keyword>
<dbReference type="PATRIC" id="fig|1144300.3.peg.1592"/>
<dbReference type="GO" id="GO:0005524">
    <property type="term" value="F:ATP binding"/>
    <property type="evidence" value="ECO:0007669"/>
    <property type="project" value="UniProtKB-KW"/>
</dbReference>
<gene>
    <name evidence="10" type="ORF">PS3_3788</name>
</gene>
<feature type="transmembrane region" description="Helical" evidence="7">
    <location>
        <begin position="58"/>
        <end position="78"/>
    </location>
</feature>
<proteinExistence type="predicted"/>
<accession>H4GKN2</accession>
<reference evidence="10 11" key="1">
    <citation type="journal article" date="2013" name="Genome Announc.">
        <title>Genome Sequence of Lactobacillus gastricus PS3, a Strain Isolated from Human Milk.</title>
        <authorList>
            <person name="Martin V."/>
            <person name="Cardenas N."/>
            <person name="Jimenez E."/>
            <person name="Maldonado A."/>
            <person name="Rodriguez J.M."/>
            <person name="Fernandez L."/>
        </authorList>
    </citation>
    <scope>NUCLEOTIDE SEQUENCE [LARGE SCALE GENOMIC DNA]</scope>
    <source>
        <strain evidence="10 11">PS3</strain>
    </source>
</reference>
<name>H4GKN2_9LACO</name>
<feature type="transmembrane region" description="Helical" evidence="7">
    <location>
        <begin position="27"/>
        <end position="52"/>
    </location>
</feature>
<evidence type="ECO:0000256" key="4">
    <source>
        <dbReference type="ARBA" id="ARBA00022840"/>
    </source>
</evidence>
<dbReference type="SMART" id="SM00382">
    <property type="entry name" value="AAA"/>
    <property type="match status" value="1"/>
</dbReference>
<feature type="transmembrane region" description="Helical" evidence="7">
    <location>
        <begin position="174"/>
        <end position="193"/>
    </location>
</feature>
<feature type="transmembrane region" description="Helical" evidence="7">
    <location>
        <begin position="148"/>
        <end position="168"/>
    </location>
</feature>
<evidence type="ECO:0000259" key="9">
    <source>
        <dbReference type="PROSITE" id="PS50929"/>
    </source>
</evidence>
<keyword evidence="2 7" id="KW-0812">Transmembrane</keyword>
<dbReference type="GO" id="GO:0045454">
    <property type="term" value="P:cell redox homeostasis"/>
    <property type="evidence" value="ECO:0007669"/>
    <property type="project" value="InterPro"/>
</dbReference>
<dbReference type="SUPFAM" id="SSF90123">
    <property type="entry name" value="ABC transporter transmembrane region"/>
    <property type="match status" value="1"/>
</dbReference>
<evidence type="ECO:0000259" key="8">
    <source>
        <dbReference type="PROSITE" id="PS50893"/>
    </source>
</evidence>
<dbReference type="PROSITE" id="PS50929">
    <property type="entry name" value="ABC_TM1F"/>
    <property type="match status" value="1"/>
</dbReference>
<evidence type="ECO:0000313" key="10">
    <source>
        <dbReference type="EMBL" id="EHS84952.1"/>
    </source>
</evidence>
<dbReference type="Gene3D" id="1.20.1560.10">
    <property type="entry name" value="ABC transporter type 1, transmembrane domain"/>
    <property type="match status" value="1"/>
</dbReference>
<protein>
    <submittedName>
        <fullName evidence="10">ABC transporter, CydDC cysteine exporter (CydDC-E) family, permease/ATP-binding protein CydC</fullName>
    </submittedName>
</protein>
<evidence type="ECO:0000256" key="6">
    <source>
        <dbReference type="ARBA" id="ARBA00023136"/>
    </source>
</evidence>
<dbReference type="PANTHER" id="PTHR43394">
    <property type="entry name" value="ATP-DEPENDENT PERMEASE MDL1, MITOCHONDRIAL"/>
    <property type="match status" value="1"/>
</dbReference>
<keyword evidence="3" id="KW-0547">Nucleotide-binding</keyword>